<evidence type="ECO:0000313" key="1">
    <source>
        <dbReference type="EMBL" id="MBB3057100.1"/>
    </source>
</evidence>
<proteinExistence type="predicted"/>
<reference evidence="1" key="1">
    <citation type="submission" date="2020-08" db="EMBL/GenBank/DDBJ databases">
        <title>Genomic Encyclopedia of Type Strains, Phase III (KMG-III): the genomes of soil and plant-associated and newly described type strains.</title>
        <authorList>
            <person name="Whitman W."/>
        </authorList>
    </citation>
    <scope>NUCLEOTIDE SEQUENCE [LARGE SCALE GENOMIC DNA]</scope>
    <source>
        <strain evidence="1">CECT 8628</strain>
    </source>
</reference>
<evidence type="ECO:0000313" key="2">
    <source>
        <dbReference type="Proteomes" id="UP000539265"/>
    </source>
</evidence>
<comment type="caution">
    <text evidence="1">The sequence shown here is derived from an EMBL/GenBank/DDBJ whole genome shotgun (WGS) entry which is preliminary data.</text>
</comment>
<keyword evidence="2" id="KW-1185">Reference proteome</keyword>
<sequence>MKKNLIIGTATGYKYAAMQYFFTSLKAIDFKGDVVILVSDDIDAETKQLLLNQDVILIYIKKSVLSFSKKYAASRLWKVHYLFHKALYALLSPGKDNLNTLSKYVKTFHLVSGSRYCYYYEYLLANQDKYDLVLITDVRDVLFQADPFAGIRNNSFLNFYSEAHSIANSFYTSYWLRHAFGKKALAQIADKVSICSGTTIGSVNQIINYLEAMIKMQAKITAGLTGLGGFDQGVHNYLVHNNYFPGSNLLENNEGEVATLGESNSIAVNSDHELTDKKGHVIPVVHQFDRFPDLKLKALL</sequence>
<name>A0A839SJQ6_9SPHI</name>
<accession>A0A839SJQ6</accession>
<dbReference type="RefSeq" id="WP_096355563.1">
    <property type="nucleotide sequence ID" value="NZ_AP017313.1"/>
</dbReference>
<organism evidence="1 2">
    <name type="scientific">Mucilaginibacter gotjawali</name>
    <dbReference type="NCBI Taxonomy" id="1550579"/>
    <lineage>
        <taxon>Bacteria</taxon>
        <taxon>Pseudomonadati</taxon>
        <taxon>Bacteroidota</taxon>
        <taxon>Sphingobacteriia</taxon>
        <taxon>Sphingobacteriales</taxon>
        <taxon>Sphingobacteriaceae</taxon>
        <taxon>Mucilaginibacter</taxon>
    </lineage>
</organism>
<dbReference type="Proteomes" id="UP000539265">
    <property type="component" value="Unassembled WGS sequence"/>
</dbReference>
<dbReference type="EMBL" id="JACHWX010000011">
    <property type="protein sequence ID" value="MBB3057100.1"/>
    <property type="molecule type" value="Genomic_DNA"/>
</dbReference>
<protein>
    <submittedName>
        <fullName evidence="1">Uncharacterized protein</fullName>
    </submittedName>
</protein>
<dbReference type="OrthoDB" id="7672517at2"/>
<gene>
    <name evidence="1" type="ORF">FHS11_003528</name>
</gene>
<dbReference type="AlphaFoldDB" id="A0A839SJQ6"/>